<organism evidence="1">
    <name type="scientific">Ixodes ricinus</name>
    <name type="common">Common tick</name>
    <name type="synonym">Acarus ricinus</name>
    <dbReference type="NCBI Taxonomy" id="34613"/>
    <lineage>
        <taxon>Eukaryota</taxon>
        <taxon>Metazoa</taxon>
        <taxon>Ecdysozoa</taxon>
        <taxon>Arthropoda</taxon>
        <taxon>Chelicerata</taxon>
        <taxon>Arachnida</taxon>
        <taxon>Acari</taxon>
        <taxon>Parasitiformes</taxon>
        <taxon>Ixodida</taxon>
        <taxon>Ixodoidea</taxon>
        <taxon>Ixodidae</taxon>
        <taxon>Ixodinae</taxon>
        <taxon>Ixodes</taxon>
    </lineage>
</organism>
<sequence length="71" mass="7457">MAPSQIALTAVLYAANKAQANSDVYVTDILFAGCSHDKLHHIKDADKKLHLMVKAIQVPPKGQGAGSGAET</sequence>
<protein>
    <submittedName>
        <fullName evidence="1">Putative cyclin h</fullName>
    </submittedName>
</protein>
<evidence type="ECO:0000313" key="1">
    <source>
        <dbReference type="EMBL" id="JAB71061.1"/>
    </source>
</evidence>
<dbReference type="EMBL" id="GANP01013407">
    <property type="protein sequence ID" value="JAB71061.1"/>
    <property type="molecule type" value="mRNA"/>
</dbReference>
<name>V5ICM9_IXORI</name>
<dbReference type="Gene3D" id="1.10.472.10">
    <property type="entry name" value="Cyclin-like"/>
    <property type="match status" value="1"/>
</dbReference>
<accession>V5ICM9</accession>
<reference evidence="1" key="1">
    <citation type="journal article" date="2015" name="Sci. Rep.">
        <title>Tissue- and time-dependent transcription in Ixodes ricinus salivary glands and midguts when blood feeding on the vertebrate host.</title>
        <authorList>
            <person name="Kotsyfakis M."/>
            <person name="Schwarz A."/>
            <person name="Erhart J."/>
            <person name="Ribeiro J.M."/>
        </authorList>
    </citation>
    <scope>NUCLEOTIDE SEQUENCE</scope>
    <source>
        <tissue evidence="1">Salivary gland and midgut</tissue>
    </source>
</reference>
<dbReference type="AlphaFoldDB" id="V5ICM9"/>
<proteinExistence type="evidence at transcript level"/>